<dbReference type="Gene3D" id="3.40.50.300">
    <property type="entry name" value="P-loop containing nucleotide triphosphate hydrolases"/>
    <property type="match status" value="1"/>
</dbReference>
<keyword evidence="2" id="KW-0472">Membrane</keyword>
<feature type="compositionally biased region" description="Basic residues" evidence="1">
    <location>
        <begin position="1279"/>
        <end position="1291"/>
    </location>
</feature>
<dbReference type="GeneID" id="85326398"/>
<dbReference type="EMBL" id="JAUIRO010000008">
    <property type="protein sequence ID" value="KAK0703866.1"/>
    <property type="molecule type" value="Genomic_DNA"/>
</dbReference>
<dbReference type="SUPFAM" id="SSF52540">
    <property type="entry name" value="P-loop containing nucleoside triphosphate hydrolases"/>
    <property type="match status" value="1"/>
</dbReference>
<dbReference type="InterPro" id="IPR027417">
    <property type="entry name" value="P-loop_NTPase"/>
</dbReference>
<evidence type="ECO:0000313" key="4">
    <source>
        <dbReference type="EMBL" id="KAK0703866.1"/>
    </source>
</evidence>
<feature type="region of interest" description="Disordered" evidence="1">
    <location>
        <begin position="298"/>
        <end position="382"/>
    </location>
</feature>
<keyword evidence="5" id="KW-1185">Reference proteome</keyword>
<dbReference type="Proteomes" id="UP001172101">
    <property type="component" value="Unassembled WGS sequence"/>
</dbReference>
<evidence type="ECO:0000256" key="2">
    <source>
        <dbReference type="SAM" id="Phobius"/>
    </source>
</evidence>
<feature type="compositionally biased region" description="Acidic residues" evidence="1">
    <location>
        <begin position="1296"/>
        <end position="1305"/>
    </location>
</feature>
<proteinExistence type="predicted"/>
<dbReference type="PANTHER" id="PTHR23389:SF21">
    <property type="entry name" value="ATPASE FAMILY AAA DOMAIN-CONTAINING PROTEIN 5"/>
    <property type="match status" value="1"/>
</dbReference>
<organism evidence="4 5">
    <name type="scientific">Lasiosphaeria miniovina</name>
    <dbReference type="NCBI Taxonomy" id="1954250"/>
    <lineage>
        <taxon>Eukaryota</taxon>
        <taxon>Fungi</taxon>
        <taxon>Dikarya</taxon>
        <taxon>Ascomycota</taxon>
        <taxon>Pezizomycotina</taxon>
        <taxon>Sordariomycetes</taxon>
        <taxon>Sordariomycetidae</taxon>
        <taxon>Sordariales</taxon>
        <taxon>Lasiosphaeriaceae</taxon>
        <taxon>Lasiosphaeria</taxon>
    </lineage>
</organism>
<dbReference type="GO" id="GO:0005634">
    <property type="term" value="C:nucleus"/>
    <property type="evidence" value="ECO:0007669"/>
    <property type="project" value="TreeGrafter"/>
</dbReference>
<sequence length="1305" mass="141573">MTYSQHRRLLNSFGCRRETLAVVRLFFPSMGSTAVLMMPEKLSSPAFAQRRPLHPFFELNRLTGPAAESLPANDTSGEADDISLLPDAAAEKSGNDVSEKSSGPRAKRRKVDPELDTVDEEPKKQRSKKRVKVSVPNGIENHFVKVGKGDASAADKDDTEVQIPDSPPEENAAPAAPSQDEQGNGLHTDAFSDISSLDQQPGKTLAGTGPLLQTQSSTPESDSTKPKKMLVFNPRTGTIGSPPKPKQPKILGGKPGEGGKKESLDPSTKPSSRIVAIKYGTNSDSRIEIGERIGAIISGQSQSLPVKPKKPAQPASTSTNLNPTKTTHPFFLAKAKNSDAAPSEAKTASSGPPPAPVRAKTFSSTPCSPKKPRASTSGVRLPQFGVKNSGLKFPGSRLPAWPWKDMVHVRDSGYQLDDIHTTSPLPARKSKGHAVEVPVSESIVSLVTKALQVPAMVDAVRNFNTDDFLPAPPELRLPQKHFESGSKLQSGINPELKTFQRSAATKKATQRKALVEGGDGGIQAPPELARLFHSISTSLSAFDRFQCETASWVQKYAPNSAIEVLQPGQEAFLLRDWLQALMVRSVDTGLAEAEKPKAGSSKVKGVGGAGGKKKRRKKLDGFIVSSESEDDGLDILSDEEADWSPSGKAGIYRKTVVRSIDLAKTEADKIANSLVISGPHGCGKTAAVYAVARELDFEIFEINSSSRRSGKDVLEKIGDMTRNHLVQHHPSAARGEEGDEPAIEDEIAKDLKSGKQSTMGAFFKPKAAATKPKKVAKVVAPVQQKEAKKEQPKSQKQSLILLEEVDILYEEDKQFWATVIGLVIQSKRPFVMTCNDETLLPLQALRPHGIFRLSEPPREAAIDRLILIAANEGHALTRQAVETLYESRNRDLRAATMDLQYWCQIGVGDRKGGQDWFYPRWPRGCDIDENNEVVRVVSQGTFQPGMNYLGRDSVVDPKISSRLVEEELLQQAWDSWGIDMGHWQDSAGFSSWVETLSPVVANPTERLAALEAMDDLAETLSVADICSCKSFAIMNQEQLDATLPEMPAKTREDLILGFMHLDAQPVANGNWVTASMAATMKSLAKSALQTKVENLQGRPATELAPLNESQAVDSIQASFNSVLPGMPAIARIDFAMAFDVIAAPDVAPLQPSSYLEPSVFDRTFELIVLDVAPYVRGIVDYDSYLQKQRLKLSTLLSEGGRGSRGSKRMRTTRSALSALEGGSRSTTRGEKWFKVDINPILATKTAGTGWSSVRAEESVAPSSPPRSSPNASPEPSPKRSIKKARGRPRKKVVLEDIGDELGNDV</sequence>
<protein>
    <recommendedName>
        <fullName evidence="3">AAA+ ATPase domain-containing protein</fullName>
    </recommendedName>
</protein>
<gene>
    <name evidence="4" type="ORF">B0T26DRAFT_733094</name>
</gene>
<dbReference type="InterPro" id="IPR003593">
    <property type="entry name" value="AAA+_ATPase"/>
</dbReference>
<evidence type="ECO:0000256" key="1">
    <source>
        <dbReference type="SAM" id="MobiDB-lite"/>
    </source>
</evidence>
<comment type="caution">
    <text evidence="4">The sequence shown here is derived from an EMBL/GenBank/DDBJ whole genome shotgun (WGS) entry which is preliminary data.</text>
</comment>
<dbReference type="GO" id="GO:0003677">
    <property type="term" value="F:DNA binding"/>
    <property type="evidence" value="ECO:0007669"/>
    <property type="project" value="TreeGrafter"/>
</dbReference>
<feature type="compositionally biased region" description="Polar residues" evidence="1">
    <location>
        <begin position="314"/>
        <end position="327"/>
    </location>
</feature>
<dbReference type="InterPro" id="IPR003959">
    <property type="entry name" value="ATPase_AAA_core"/>
</dbReference>
<evidence type="ECO:0000259" key="3">
    <source>
        <dbReference type="SMART" id="SM00382"/>
    </source>
</evidence>
<evidence type="ECO:0000313" key="5">
    <source>
        <dbReference type="Proteomes" id="UP001172101"/>
    </source>
</evidence>
<feature type="region of interest" description="Disordered" evidence="1">
    <location>
        <begin position="1197"/>
        <end position="1224"/>
    </location>
</feature>
<dbReference type="SMART" id="SM00382">
    <property type="entry name" value="AAA"/>
    <property type="match status" value="1"/>
</dbReference>
<feature type="compositionally biased region" description="Basic and acidic residues" evidence="1">
    <location>
        <begin position="89"/>
        <end position="99"/>
    </location>
</feature>
<keyword evidence="2" id="KW-1133">Transmembrane helix</keyword>
<dbReference type="PANTHER" id="PTHR23389">
    <property type="entry name" value="CHROMOSOME TRANSMISSION FIDELITY FACTOR 18"/>
    <property type="match status" value="1"/>
</dbReference>
<dbReference type="Pfam" id="PF00004">
    <property type="entry name" value="AAA"/>
    <property type="match status" value="1"/>
</dbReference>
<accession>A0AA40DJP4</accession>
<feature type="compositionally biased region" description="Polar residues" evidence="1">
    <location>
        <begin position="193"/>
        <end position="202"/>
    </location>
</feature>
<dbReference type="RefSeq" id="XP_060290725.1">
    <property type="nucleotide sequence ID" value="XM_060443128.1"/>
</dbReference>
<feature type="region of interest" description="Disordered" evidence="1">
    <location>
        <begin position="87"/>
        <end position="277"/>
    </location>
</feature>
<feature type="region of interest" description="Disordered" evidence="1">
    <location>
        <begin position="1248"/>
        <end position="1305"/>
    </location>
</feature>
<reference evidence="4" key="1">
    <citation type="submission" date="2023-06" db="EMBL/GenBank/DDBJ databases">
        <title>Genome-scale phylogeny and comparative genomics of the fungal order Sordariales.</title>
        <authorList>
            <consortium name="Lawrence Berkeley National Laboratory"/>
            <person name="Hensen N."/>
            <person name="Bonometti L."/>
            <person name="Westerberg I."/>
            <person name="Brannstrom I.O."/>
            <person name="Guillou S."/>
            <person name="Cros-Aarteil S."/>
            <person name="Calhoun S."/>
            <person name="Haridas S."/>
            <person name="Kuo A."/>
            <person name="Mondo S."/>
            <person name="Pangilinan J."/>
            <person name="Riley R."/>
            <person name="LaButti K."/>
            <person name="Andreopoulos B."/>
            <person name="Lipzen A."/>
            <person name="Chen C."/>
            <person name="Yanf M."/>
            <person name="Daum C."/>
            <person name="Ng V."/>
            <person name="Clum A."/>
            <person name="Steindorff A."/>
            <person name="Ohm R."/>
            <person name="Martin F."/>
            <person name="Silar P."/>
            <person name="Natvig D."/>
            <person name="Lalanne C."/>
            <person name="Gautier V."/>
            <person name="Ament-velasquez S.L."/>
            <person name="Kruys A."/>
            <person name="Hutchinson M.I."/>
            <person name="Powell A.J."/>
            <person name="Barry K."/>
            <person name="Miller A.N."/>
            <person name="Grigoriev I.V."/>
            <person name="Debuchy R."/>
            <person name="Gladieux P."/>
            <person name="Thoren M.H."/>
            <person name="Johannesson H."/>
        </authorList>
    </citation>
    <scope>NUCLEOTIDE SEQUENCE</scope>
    <source>
        <strain evidence="4">SMH2392-1A</strain>
    </source>
</reference>
<feature type="transmembrane region" description="Helical" evidence="2">
    <location>
        <begin position="21"/>
        <end position="39"/>
    </location>
</feature>
<dbReference type="GO" id="GO:0016887">
    <property type="term" value="F:ATP hydrolysis activity"/>
    <property type="evidence" value="ECO:0007669"/>
    <property type="project" value="InterPro"/>
</dbReference>
<dbReference type="GO" id="GO:0005524">
    <property type="term" value="F:ATP binding"/>
    <property type="evidence" value="ECO:0007669"/>
    <property type="project" value="InterPro"/>
</dbReference>
<name>A0AA40DJP4_9PEZI</name>
<feature type="compositionally biased region" description="Pro residues" evidence="1">
    <location>
        <begin position="1262"/>
        <end position="1275"/>
    </location>
</feature>
<feature type="compositionally biased region" description="Polar residues" evidence="1">
    <location>
        <begin position="211"/>
        <end position="221"/>
    </location>
</feature>
<feature type="domain" description="AAA+ ATPase" evidence="3">
    <location>
        <begin position="670"/>
        <end position="858"/>
    </location>
</feature>
<keyword evidence="2" id="KW-0812">Transmembrane</keyword>